<gene>
    <name evidence="2" type="ORF">NOO_LOCUS867</name>
</gene>
<dbReference type="Proteomes" id="UP000271087">
    <property type="component" value="Unassembled WGS sequence"/>
</dbReference>
<dbReference type="AlphaFoldDB" id="A0A182DYW4"/>
<evidence type="ECO:0000313" key="4">
    <source>
        <dbReference type="WBParaSite" id="nOo.2.0.1.t00867-RA"/>
    </source>
</evidence>
<feature type="region of interest" description="Disordered" evidence="1">
    <location>
        <begin position="1"/>
        <end position="79"/>
    </location>
</feature>
<dbReference type="WBParaSite" id="nOo.2.0.1.t00867-RA">
    <property type="protein sequence ID" value="nOo.2.0.1.t00867-RA"/>
    <property type="gene ID" value="nOo.2.0.1.g00867"/>
</dbReference>
<accession>A0A182DYW4</accession>
<dbReference type="EMBL" id="UYRW01000094">
    <property type="protein sequence ID" value="VDK62986.1"/>
    <property type="molecule type" value="Genomic_DNA"/>
</dbReference>
<reference evidence="2 3" key="2">
    <citation type="submission" date="2018-08" db="EMBL/GenBank/DDBJ databases">
        <authorList>
            <person name="Laetsch R D."/>
            <person name="Stevens L."/>
            <person name="Kumar S."/>
            <person name="Blaxter L. M."/>
        </authorList>
    </citation>
    <scope>NUCLEOTIDE SEQUENCE [LARGE SCALE GENOMIC DNA]</scope>
</reference>
<sequence>MVNRMPEHKITVTEKNSKDPNNGRKEEKTENGFTKPRRNKDRPERAIYQPGAVRRRAAALAASGSNSTEKIASASEEKP</sequence>
<evidence type="ECO:0000313" key="3">
    <source>
        <dbReference type="Proteomes" id="UP000271087"/>
    </source>
</evidence>
<proteinExistence type="predicted"/>
<protein>
    <submittedName>
        <fullName evidence="4">HABP4_PAI-RBP1 domain-containing protein</fullName>
    </submittedName>
</protein>
<reference evidence="4" key="1">
    <citation type="submission" date="2016-06" db="UniProtKB">
        <authorList>
            <consortium name="WormBaseParasite"/>
        </authorList>
    </citation>
    <scope>IDENTIFICATION</scope>
</reference>
<keyword evidence="3" id="KW-1185">Reference proteome</keyword>
<organism evidence="4">
    <name type="scientific">Onchocerca ochengi</name>
    <name type="common">Filarial nematode worm</name>
    <dbReference type="NCBI Taxonomy" id="42157"/>
    <lineage>
        <taxon>Eukaryota</taxon>
        <taxon>Metazoa</taxon>
        <taxon>Ecdysozoa</taxon>
        <taxon>Nematoda</taxon>
        <taxon>Chromadorea</taxon>
        <taxon>Rhabditida</taxon>
        <taxon>Spirurina</taxon>
        <taxon>Spiruromorpha</taxon>
        <taxon>Filarioidea</taxon>
        <taxon>Onchocercidae</taxon>
        <taxon>Onchocerca</taxon>
    </lineage>
</organism>
<dbReference type="STRING" id="42157.A0A182DYW4"/>
<name>A0A182DYW4_ONCOC</name>
<evidence type="ECO:0000313" key="2">
    <source>
        <dbReference type="EMBL" id="VDK62986.1"/>
    </source>
</evidence>
<evidence type="ECO:0000256" key="1">
    <source>
        <dbReference type="SAM" id="MobiDB-lite"/>
    </source>
</evidence>
<feature type="compositionally biased region" description="Basic and acidic residues" evidence="1">
    <location>
        <begin position="1"/>
        <end position="30"/>
    </location>
</feature>